<dbReference type="RefSeq" id="XP_001588946.1">
    <property type="nucleotide sequence ID" value="XM_001588896.1"/>
</dbReference>
<organism evidence="1 2">
    <name type="scientific">Sclerotinia sclerotiorum (strain ATCC 18683 / 1980 / Ss-1)</name>
    <name type="common">White mold</name>
    <name type="synonym">Whetzelinia sclerotiorum</name>
    <dbReference type="NCBI Taxonomy" id="665079"/>
    <lineage>
        <taxon>Eukaryota</taxon>
        <taxon>Fungi</taxon>
        <taxon>Dikarya</taxon>
        <taxon>Ascomycota</taxon>
        <taxon>Pezizomycotina</taxon>
        <taxon>Leotiomycetes</taxon>
        <taxon>Helotiales</taxon>
        <taxon>Sclerotiniaceae</taxon>
        <taxon>Sclerotinia</taxon>
    </lineage>
</organism>
<dbReference type="EMBL" id="CH476635">
    <property type="protein sequence ID" value="EDN94620.1"/>
    <property type="molecule type" value="Genomic_DNA"/>
</dbReference>
<evidence type="ECO:0000313" key="2">
    <source>
        <dbReference type="Proteomes" id="UP000001312"/>
    </source>
</evidence>
<dbReference type="Proteomes" id="UP000001312">
    <property type="component" value="Unassembled WGS sequence"/>
</dbReference>
<dbReference type="HOGENOM" id="CLU_3224868_0_0_1"/>
<proteinExistence type="predicted"/>
<dbReference type="GeneID" id="5484691"/>
<name>A7EYS8_SCLS1</name>
<dbReference type="AlphaFoldDB" id="A7EYS8"/>
<dbReference type="InParanoid" id="A7EYS8"/>
<sequence length="44" mass="4904">MVHSSVDGLVIDVIIMEVLNIRSAVVKNKHKIRPSRSTMTILTT</sequence>
<keyword evidence="2" id="KW-1185">Reference proteome</keyword>
<reference evidence="2" key="1">
    <citation type="journal article" date="2011" name="PLoS Genet.">
        <title>Genomic analysis of the necrotrophic fungal pathogens Sclerotinia sclerotiorum and Botrytis cinerea.</title>
        <authorList>
            <person name="Amselem J."/>
            <person name="Cuomo C.A."/>
            <person name="van Kan J.A."/>
            <person name="Viaud M."/>
            <person name="Benito E.P."/>
            <person name="Couloux A."/>
            <person name="Coutinho P.M."/>
            <person name="de Vries R.P."/>
            <person name="Dyer P.S."/>
            <person name="Fillinger S."/>
            <person name="Fournier E."/>
            <person name="Gout L."/>
            <person name="Hahn M."/>
            <person name="Kohn L."/>
            <person name="Lapalu N."/>
            <person name="Plummer K.M."/>
            <person name="Pradier J.M."/>
            <person name="Quevillon E."/>
            <person name="Sharon A."/>
            <person name="Simon A."/>
            <person name="ten Have A."/>
            <person name="Tudzynski B."/>
            <person name="Tudzynski P."/>
            <person name="Wincker P."/>
            <person name="Andrew M."/>
            <person name="Anthouard V."/>
            <person name="Beever R.E."/>
            <person name="Beffa R."/>
            <person name="Benoit I."/>
            <person name="Bouzid O."/>
            <person name="Brault B."/>
            <person name="Chen Z."/>
            <person name="Choquer M."/>
            <person name="Collemare J."/>
            <person name="Cotton P."/>
            <person name="Danchin E.G."/>
            <person name="Da Silva C."/>
            <person name="Gautier A."/>
            <person name="Giraud C."/>
            <person name="Giraud T."/>
            <person name="Gonzalez C."/>
            <person name="Grossetete S."/>
            <person name="Guldener U."/>
            <person name="Henrissat B."/>
            <person name="Howlett B.J."/>
            <person name="Kodira C."/>
            <person name="Kretschmer M."/>
            <person name="Lappartient A."/>
            <person name="Leroch M."/>
            <person name="Levis C."/>
            <person name="Mauceli E."/>
            <person name="Neuveglise C."/>
            <person name="Oeser B."/>
            <person name="Pearson M."/>
            <person name="Poulain J."/>
            <person name="Poussereau N."/>
            <person name="Quesneville H."/>
            <person name="Rascle C."/>
            <person name="Schumacher J."/>
            <person name="Segurens B."/>
            <person name="Sexton A."/>
            <person name="Silva E."/>
            <person name="Sirven C."/>
            <person name="Soanes D.M."/>
            <person name="Talbot N.J."/>
            <person name="Templeton M."/>
            <person name="Yandava C."/>
            <person name="Yarden O."/>
            <person name="Zeng Q."/>
            <person name="Rollins J.A."/>
            <person name="Lebrun M.H."/>
            <person name="Dickman M."/>
        </authorList>
    </citation>
    <scope>NUCLEOTIDE SEQUENCE [LARGE SCALE GENOMIC DNA]</scope>
    <source>
        <strain evidence="2">ATCC 18683 / 1980 / Ss-1</strain>
    </source>
</reference>
<evidence type="ECO:0000313" key="1">
    <source>
        <dbReference type="EMBL" id="EDN94620.1"/>
    </source>
</evidence>
<gene>
    <name evidence="1" type="ORF">SS1G_10494</name>
</gene>
<dbReference type="KEGG" id="ssl:SS1G_10494"/>
<protein>
    <submittedName>
        <fullName evidence="1">Uncharacterized protein</fullName>
    </submittedName>
</protein>
<accession>A7EYS8</accession>